<keyword evidence="8" id="KW-0732">Signal</keyword>
<dbReference type="SUPFAM" id="SSF56954">
    <property type="entry name" value="Outer membrane efflux proteins (OEP)"/>
    <property type="match status" value="1"/>
</dbReference>
<feature type="signal peptide" evidence="8">
    <location>
        <begin position="1"/>
        <end position="17"/>
    </location>
</feature>
<comment type="similarity">
    <text evidence="2">Belongs to the outer membrane factor (OMF) (TC 1.B.17) family.</text>
</comment>
<reference evidence="9 10" key="1">
    <citation type="submission" date="2018-05" db="EMBL/GenBank/DDBJ databases">
        <title>Flavobacterium sp. MEBiC07310.</title>
        <authorList>
            <person name="Baek K."/>
        </authorList>
    </citation>
    <scope>NUCLEOTIDE SEQUENCE [LARGE SCALE GENOMIC DNA]</scope>
    <source>
        <strain evidence="9 10">MEBiC07310</strain>
    </source>
</reference>
<keyword evidence="7" id="KW-0998">Cell outer membrane</keyword>
<keyword evidence="5" id="KW-0812">Transmembrane</keyword>
<evidence type="ECO:0000256" key="3">
    <source>
        <dbReference type="ARBA" id="ARBA00022448"/>
    </source>
</evidence>
<keyword evidence="10" id="KW-1185">Reference proteome</keyword>
<dbReference type="Gene3D" id="1.20.1600.10">
    <property type="entry name" value="Outer membrane efflux proteins (OEP)"/>
    <property type="match status" value="1"/>
</dbReference>
<accession>A0A2U8QUV4</accession>
<comment type="subcellular location">
    <subcellularLocation>
        <location evidence="1">Cell outer membrane</location>
    </subcellularLocation>
</comment>
<evidence type="ECO:0000313" key="9">
    <source>
        <dbReference type="EMBL" id="AWM13990.1"/>
    </source>
</evidence>
<keyword evidence="3" id="KW-0813">Transport</keyword>
<organism evidence="9 10">
    <name type="scientific">Flavobacterium sediminis</name>
    <dbReference type="NCBI Taxonomy" id="2201181"/>
    <lineage>
        <taxon>Bacteria</taxon>
        <taxon>Pseudomonadati</taxon>
        <taxon>Bacteroidota</taxon>
        <taxon>Flavobacteriia</taxon>
        <taxon>Flavobacteriales</taxon>
        <taxon>Flavobacteriaceae</taxon>
        <taxon>Flavobacterium</taxon>
    </lineage>
</organism>
<dbReference type="Proteomes" id="UP000245429">
    <property type="component" value="Chromosome"/>
</dbReference>
<dbReference type="AlphaFoldDB" id="A0A2U8QUV4"/>
<dbReference type="EMBL" id="CP029463">
    <property type="protein sequence ID" value="AWM13990.1"/>
    <property type="molecule type" value="Genomic_DNA"/>
</dbReference>
<dbReference type="PANTHER" id="PTHR30026:SF20">
    <property type="entry name" value="OUTER MEMBRANE PROTEIN TOLC"/>
    <property type="match status" value="1"/>
</dbReference>
<proteinExistence type="inferred from homology"/>
<keyword evidence="6" id="KW-0472">Membrane</keyword>
<evidence type="ECO:0000256" key="5">
    <source>
        <dbReference type="ARBA" id="ARBA00022692"/>
    </source>
</evidence>
<evidence type="ECO:0000256" key="4">
    <source>
        <dbReference type="ARBA" id="ARBA00022452"/>
    </source>
</evidence>
<dbReference type="GO" id="GO:1990281">
    <property type="term" value="C:efflux pump complex"/>
    <property type="evidence" value="ECO:0007669"/>
    <property type="project" value="TreeGrafter"/>
</dbReference>
<dbReference type="GO" id="GO:0015288">
    <property type="term" value="F:porin activity"/>
    <property type="evidence" value="ECO:0007669"/>
    <property type="project" value="TreeGrafter"/>
</dbReference>
<gene>
    <name evidence="9" type="ORF">DI487_09055</name>
</gene>
<dbReference type="KEGG" id="fse:DI487_09055"/>
<protein>
    <submittedName>
        <fullName evidence="9">Transporter</fullName>
    </submittedName>
</protein>
<dbReference type="OrthoDB" id="9811587at2"/>
<name>A0A2U8QUV4_9FLAO</name>
<keyword evidence="4" id="KW-1134">Transmembrane beta strand</keyword>
<dbReference type="PANTHER" id="PTHR30026">
    <property type="entry name" value="OUTER MEMBRANE PROTEIN TOLC"/>
    <property type="match status" value="1"/>
</dbReference>
<feature type="chain" id="PRO_5015960516" evidence="8">
    <location>
        <begin position="18"/>
        <end position="438"/>
    </location>
</feature>
<evidence type="ECO:0000256" key="8">
    <source>
        <dbReference type="SAM" id="SignalP"/>
    </source>
</evidence>
<dbReference type="RefSeq" id="WP_109569357.1">
    <property type="nucleotide sequence ID" value="NZ_CP029463.1"/>
</dbReference>
<dbReference type="GO" id="GO:0015562">
    <property type="term" value="F:efflux transmembrane transporter activity"/>
    <property type="evidence" value="ECO:0007669"/>
    <property type="project" value="InterPro"/>
</dbReference>
<evidence type="ECO:0000256" key="2">
    <source>
        <dbReference type="ARBA" id="ARBA00007613"/>
    </source>
</evidence>
<dbReference type="Pfam" id="PF02321">
    <property type="entry name" value="OEP"/>
    <property type="match status" value="2"/>
</dbReference>
<evidence type="ECO:0000256" key="7">
    <source>
        <dbReference type="ARBA" id="ARBA00023237"/>
    </source>
</evidence>
<evidence type="ECO:0000313" key="10">
    <source>
        <dbReference type="Proteomes" id="UP000245429"/>
    </source>
</evidence>
<dbReference type="InterPro" id="IPR003423">
    <property type="entry name" value="OMP_efflux"/>
</dbReference>
<sequence>MLKKIALLLLVPLALQAQDKKWTLQECVMHALENNISVKQALINWETAKVDKLEAVGNFLPTLNGSASYNVNTGANINPTTNQFENSTFKSFSASANSQINLFNGLANWKRLQRAKLNNIAYQYRLNKMKDDVALNVANGYLQILLQKEQVKVLENQILLTKENHKRTSELIEAGQLPAGDIFEIEATLASQEQQLIAAQNTLVFAKVGLAQLLLIEDYVDFDIADETFTPELSQVFDQTPDAIYQKARDVVNDIKVAQSNFDLAAKDLSIARAAYYPRISGFLGYNTRWSESQVLSFREQLYLLDGTAIGLQLTVPILNGFSTRASVKRAKLSKLNNEFLLKQSELDLEQNVYQAYNDAISAQKTYLAAQKTLEARKSAYEFSQERYDIGMMNGYDFMQSKTNFDNAQADLIRAKYDYIFRTKILEFYFGIPIIQNN</sequence>
<evidence type="ECO:0000256" key="1">
    <source>
        <dbReference type="ARBA" id="ARBA00004442"/>
    </source>
</evidence>
<dbReference type="GO" id="GO:0009279">
    <property type="term" value="C:cell outer membrane"/>
    <property type="evidence" value="ECO:0007669"/>
    <property type="project" value="UniProtKB-SubCell"/>
</dbReference>
<dbReference type="InterPro" id="IPR051906">
    <property type="entry name" value="TolC-like"/>
</dbReference>
<evidence type="ECO:0000256" key="6">
    <source>
        <dbReference type="ARBA" id="ARBA00023136"/>
    </source>
</evidence>